<evidence type="ECO:0000256" key="5">
    <source>
        <dbReference type="ARBA" id="ARBA00022723"/>
    </source>
</evidence>
<dbReference type="Pfam" id="PF07687">
    <property type="entry name" value="M20_dimer"/>
    <property type="match status" value="1"/>
</dbReference>
<evidence type="ECO:0000256" key="6">
    <source>
        <dbReference type="ARBA" id="ARBA00022801"/>
    </source>
</evidence>
<feature type="active site" description="Proton acceptor" evidence="10">
    <location>
        <position position="193"/>
    </location>
</feature>
<dbReference type="PANTHER" id="PTHR42994:SF1">
    <property type="entry name" value="PEPTIDASE T"/>
    <property type="match status" value="1"/>
</dbReference>
<keyword evidence="5 11" id="KW-0479">Metal-binding</keyword>
<dbReference type="PANTHER" id="PTHR42994">
    <property type="entry name" value="PEPTIDASE T"/>
    <property type="match status" value="1"/>
</dbReference>
<feature type="binding site" evidence="11">
    <location>
        <position position="159"/>
    </location>
    <ligand>
        <name>Zn(2+)</name>
        <dbReference type="ChEBI" id="CHEBI:29105"/>
        <label>2</label>
    </ligand>
</feature>
<evidence type="ECO:0000256" key="11">
    <source>
        <dbReference type="PIRSR" id="PIRSR037215-2"/>
    </source>
</evidence>
<dbReference type="EMBL" id="PIUK01000084">
    <property type="protein sequence ID" value="MBY6276487.1"/>
    <property type="molecule type" value="Genomic_DNA"/>
</dbReference>
<dbReference type="NCBIfam" id="NF009920">
    <property type="entry name" value="PRK13381.1"/>
    <property type="match status" value="1"/>
</dbReference>
<comment type="cofactor">
    <cofactor evidence="11">
        <name>Zn(2+)</name>
        <dbReference type="ChEBI" id="CHEBI:29105"/>
    </cofactor>
    <text evidence="11">Binds 2 Zn(2+) ions per subunit.</text>
</comment>
<dbReference type="Gene3D" id="3.30.70.360">
    <property type="match status" value="1"/>
</dbReference>
<dbReference type="NCBIfam" id="NF003976">
    <property type="entry name" value="PRK05469.1"/>
    <property type="match status" value="1"/>
</dbReference>
<name>A0A953LK11_SYMTR</name>
<organism evidence="13 14">
    <name type="scientific">Symbiobacterium thermophilum</name>
    <dbReference type="NCBI Taxonomy" id="2734"/>
    <lineage>
        <taxon>Bacteria</taxon>
        <taxon>Bacillati</taxon>
        <taxon>Bacillota</taxon>
        <taxon>Clostridia</taxon>
        <taxon>Eubacteriales</taxon>
        <taxon>Symbiobacteriaceae</taxon>
        <taxon>Symbiobacterium</taxon>
    </lineage>
</organism>
<dbReference type="GO" id="GO:0008270">
    <property type="term" value="F:zinc ion binding"/>
    <property type="evidence" value="ECO:0007669"/>
    <property type="project" value="InterPro"/>
</dbReference>
<feature type="binding site" evidence="11">
    <location>
        <position position="216"/>
    </location>
    <ligand>
        <name>Zn(2+)</name>
        <dbReference type="ChEBI" id="CHEBI:29105"/>
        <label>1</label>
    </ligand>
</feature>
<dbReference type="Proteomes" id="UP000732377">
    <property type="component" value="Unassembled WGS sequence"/>
</dbReference>
<evidence type="ECO:0000313" key="14">
    <source>
        <dbReference type="Proteomes" id="UP000732377"/>
    </source>
</evidence>
<evidence type="ECO:0000256" key="10">
    <source>
        <dbReference type="PIRSR" id="PIRSR037215-1"/>
    </source>
</evidence>
<dbReference type="InterPro" id="IPR001261">
    <property type="entry name" value="ArgE/DapE_CS"/>
</dbReference>
<dbReference type="PROSITE" id="PS00759">
    <property type="entry name" value="ARGE_DAPE_CPG2_2"/>
    <property type="match status" value="1"/>
</dbReference>
<feature type="domain" description="Peptidase M20 dimerisation" evidence="12">
    <location>
        <begin position="226"/>
        <end position="303"/>
    </location>
</feature>
<dbReference type="PIRSF" id="PIRSF037215">
    <property type="entry name" value="Peptidase_M20B"/>
    <property type="match status" value="1"/>
</dbReference>
<feature type="active site" evidence="10">
    <location>
        <position position="100"/>
    </location>
</feature>
<proteinExistence type="inferred from homology"/>
<dbReference type="GO" id="GO:0008237">
    <property type="term" value="F:metallopeptidase activity"/>
    <property type="evidence" value="ECO:0007669"/>
    <property type="project" value="UniProtKB-KW"/>
</dbReference>
<dbReference type="GO" id="GO:0006508">
    <property type="term" value="P:proteolysis"/>
    <property type="evidence" value="ECO:0007669"/>
    <property type="project" value="UniProtKB-UniRule"/>
</dbReference>
<evidence type="ECO:0000256" key="9">
    <source>
        <dbReference type="NCBIfam" id="TIGR01882"/>
    </source>
</evidence>
<keyword evidence="4" id="KW-0645">Protease</keyword>
<evidence type="ECO:0000256" key="2">
    <source>
        <dbReference type="ARBA" id="ARBA00009692"/>
    </source>
</evidence>
<dbReference type="InterPro" id="IPR002933">
    <property type="entry name" value="Peptidase_M20"/>
</dbReference>
<keyword evidence="3" id="KW-0031">Aminopeptidase</keyword>
<feature type="binding site" evidence="11">
    <location>
        <position position="159"/>
    </location>
    <ligand>
        <name>Zn(2+)</name>
        <dbReference type="ChEBI" id="CHEBI:29105"/>
        <label>1</label>
    </ligand>
</feature>
<gene>
    <name evidence="13" type="primary">pepT</name>
    <name evidence="13" type="ORF">CWE10_09775</name>
</gene>
<reference evidence="13" key="1">
    <citation type="submission" date="2017-11" db="EMBL/GenBank/DDBJ databases">
        <title>Three new genomes from thermophilic consortium.</title>
        <authorList>
            <person name="Quaggio R."/>
            <person name="Amgarten D."/>
            <person name="Setubal J.C."/>
        </authorList>
    </citation>
    <scope>NUCLEOTIDE SEQUENCE</scope>
    <source>
        <strain evidence="13">ZCTH01-B2</strain>
    </source>
</reference>
<evidence type="ECO:0000259" key="12">
    <source>
        <dbReference type="Pfam" id="PF07687"/>
    </source>
</evidence>
<dbReference type="Gene3D" id="3.40.630.10">
    <property type="entry name" value="Zn peptidases"/>
    <property type="match status" value="1"/>
</dbReference>
<dbReference type="InterPro" id="IPR036264">
    <property type="entry name" value="Bact_exopeptidase_dim_dom"/>
</dbReference>
<sequence>MNGTRRLKEASRMDRPDQAQLLNEGVVAKFLRYVQVDSPSGEGEGVPSTPEQWDMARLLEAELKALGLEEVRVDEHAIVTATLPGNRPGAPAIGLLAHFDTFPGTPGHNVKPLVHRNYDGGEIRLPAGPVIRPEEHPALRRCIGHDIITSDGSTLLGADDKAGVAIIMEIVSRLIRNPDAPRGPIRIGFTPDEETGRGIRLFDVAAFDATAAYTFDGSALGEVEAENFNARNLEVTITGKSAHTGTAKGQMINAVALAAEFCMAIPATMRPESTQGYEGFIHVDAINGSVEEVTMKILLRDFTDEGLAHKQAIVEGLLAGLEQRHPGARTALRQTGGYRNMKAGVARDPRVLDLALEAVRDAGLEPVLKPIRGGTDGAVLTEMGLPCPNLFTGGMNYHSRTEWASAQWMEKAVEVGLNLVRRWAEERA</sequence>
<dbReference type="GO" id="GO:0045148">
    <property type="term" value="F:tripeptide aminopeptidase activity"/>
    <property type="evidence" value="ECO:0007669"/>
    <property type="project" value="UniProtKB-UniRule"/>
</dbReference>
<dbReference type="GO" id="GO:0006518">
    <property type="term" value="P:peptide metabolic process"/>
    <property type="evidence" value="ECO:0007669"/>
    <property type="project" value="InterPro"/>
</dbReference>
<comment type="catalytic activity">
    <reaction evidence="1">
        <text>Release of the N-terminal residue from a tripeptide.</text>
        <dbReference type="EC" id="3.4.11.4"/>
    </reaction>
</comment>
<protein>
    <recommendedName>
        <fullName evidence="9">Peptidase T</fullName>
        <ecNumber evidence="9">3.4.11.4</ecNumber>
    </recommendedName>
</protein>
<feature type="binding site" evidence="11">
    <location>
        <position position="398"/>
    </location>
    <ligand>
        <name>Zn(2+)</name>
        <dbReference type="ChEBI" id="CHEBI:29105"/>
        <label>2</label>
    </ligand>
</feature>
<evidence type="ECO:0000256" key="1">
    <source>
        <dbReference type="ARBA" id="ARBA00000870"/>
    </source>
</evidence>
<evidence type="ECO:0000256" key="3">
    <source>
        <dbReference type="ARBA" id="ARBA00022438"/>
    </source>
</evidence>
<dbReference type="SUPFAM" id="SSF53187">
    <property type="entry name" value="Zn-dependent exopeptidases"/>
    <property type="match status" value="1"/>
</dbReference>
<dbReference type="SUPFAM" id="SSF55031">
    <property type="entry name" value="Bacterial exopeptidase dimerisation domain"/>
    <property type="match status" value="1"/>
</dbReference>
<keyword evidence="7 11" id="KW-0862">Zinc</keyword>
<dbReference type="InterPro" id="IPR011650">
    <property type="entry name" value="Peptidase_M20_dimer"/>
</dbReference>
<feature type="binding site" evidence="11">
    <location>
        <position position="194"/>
    </location>
    <ligand>
        <name>Zn(2+)</name>
        <dbReference type="ChEBI" id="CHEBI:29105"/>
        <label>2</label>
    </ligand>
</feature>
<feature type="binding site" evidence="11">
    <location>
        <position position="98"/>
    </location>
    <ligand>
        <name>Zn(2+)</name>
        <dbReference type="ChEBI" id="CHEBI:29105"/>
        <label>1</label>
    </ligand>
</feature>
<keyword evidence="6" id="KW-0378">Hydrolase</keyword>
<comment type="caution">
    <text evidence="13">The sequence shown here is derived from an EMBL/GenBank/DDBJ whole genome shotgun (WGS) entry which is preliminary data.</text>
</comment>
<accession>A0A953LK11</accession>
<dbReference type="EC" id="3.4.11.4" evidence="9"/>
<evidence type="ECO:0000256" key="4">
    <source>
        <dbReference type="ARBA" id="ARBA00022670"/>
    </source>
</evidence>
<evidence type="ECO:0000313" key="13">
    <source>
        <dbReference type="EMBL" id="MBY6276487.1"/>
    </source>
</evidence>
<dbReference type="NCBIfam" id="TIGR01882">
    <property type="entry name" value="peptidase-T"/>
    <property type="match status" value="1"/>
</dbReference>
<evidence type="ECO:0000256" key="7">
    <source>
        <dbReference type="ARBA" id="ARBA00022833"/>
    </source>
</evidence>
<keyword evidence="8" id="KW-0482">Metalloprotease</keyword>
<evidence type="ECO:0000256" key="8">
    <source>
        <dbReference type="ARBA" id="ARBA00023049"/>
    </source>
</evidence>
<comment type="similarity">
    <text evidence="2">Belongs to the peptidase M20B family.</text>
</comment>
<dbReference type="InterPro" id="IPR010161">
    <property type="entry name" value="Peptidase_M20B"/>
</dbReference>
<dbReference type="AlphaFoldDB" id="A0A953LK11"/>
<dbReference type="Pfam" id="PF01546">
    <property type="entry name" value="Peptidase_M20"/>
    <property type="match status" value="1"/>
</dbReference>